<protein>
    <recommendedName>
        <fullName evidence="4">Secreted protein containing DUF1552</fullName>
    </recommendedName>
</protein>
<name>A0A518JW12_9BACT</name>
<evidence type="ECO:0000256" key="1">
    <source>
        <dbReference type="SAM" id="SignalP"/>
    </source>
</evidence>
<feature type="chain" id="PRO_5021714475" description="Secreted protein containing DUF1552" evidence="1">
    <location>
        <begin position="40"/>
        <end position="433"/>
    </location>
</feature>
<evidence type="ECO:0000313" key="2">
    <source>
        <dbReference type="EMBL" id="QDV69727.1"/>
    </source>
</evidence>
<accession>A0A518JW12</accession>
<evidence type="ECO:0008006" key="4">
    <source>
        <dbReference type="Google" id="ProtNLM"/>
    </source>
</evidence>
<dbReference type="Proteomes" id="UP000315082">
    <property type="component" value="Chromosome"/>
</dbReference>
<sequence precursor="true">MFRSIEFNFRKRLPRRTMLRGTGVSLAIPHLSAMHAAFADPKTNQGPPKRFVAMTLGLGLHGPNLNPSEAGKDFKPSRYLQAIDDLRSSYTVISGSSHPGVGGGHKAEASILTARNVGASGGGRNTISLDQYLAKHLGGETRFPSLVLSSSGSNSPSYTENGAMIPAQDRPSRLFDQLFVDDSPAARDQQAQRVREGRSIMDLVSSDAKRLSKSVGSADRDRLDAYYTSVRDLELRMAASEEWALKPKPKVDAKRPVDIGNGNDFVGRQRLMSDMIRLALETDSTRYIVYHLGGSGGVVPLPGVEEGYHSLSHHGRDEEKLEQLAVVETAIIAAWGDFLRSLGQTDEQGHSLLDQTSVLLTSNLGNASNHSNQNMPVLLAGGGFRHGQHLAFDDKNNYPLPNLYVSLLQDQGLPVDQFASGTTTMRGLEFKNT</sequence>
<dbReference type="AlphaFoldDB" id="A0A518JW12"/>
<keyword evidence="1" id="KW-0732">Signal</keyword>
<dbReference type="EMBL" id="CP036348">
    <property type="protein sequence ID" value="QDV69727.1"/>
    <property type="molecule type" value="Genomic_DNA"/>
</dbReference>
<dbReference type="OrthoDB" id="9146593at2"/>
<dbReference type="InterPro" id="IPR011447">
    <property type="entry name" value="DUF1552"/>
</dbReference>
<reference evidence="2 3" key="1">
    <citation type="submission" date="2019-02" db="EMBL/GenBank/DDBJ databases">
        <title>Deep-cultivation of Planctomycetes and their phenomic and genomic characterization uncovers novel biology.</title>
        <authorList>
            <person name="Wiegand S."/>
            <person name="Jogler M."/>
            <person name="Boedeker C."/>
            <person name="Pinto D."/>
            <person name="Vollmers J."/>
            <person name="Rivas-Marin E."/>
            <person name="Kohn T."/>
            <person name="Peeters S.H."/>
            <person name="Heuer A."/>
            <person name="Rast P."/>
            <person name="Oberbeckmann S."/>
            <person name="Bunk B."/>
            <person name="Jeske O."/>
            <person name="Meyerdierks A."/>
            <person name="Storesund J.E."/>
            <person name="Kallscheuer N."/>
            <person name="Luecker S."/>
            <person name="Lage O.M."/>
            <person name="Pohl T."/>
            <person name="Merkel B.J."/>
            <person name="Hornburger P."/>
            <person name="Mueller R.-W."/>
            <person name="Bruemmer F."/>
            <person name="Labrenz M."/>
            <person name="Spormann A.M."/>
            <person name="Op den Camp H."/>
            <person name="Overmann J."/>
            <person name="Amann R."/>
            <person name="Jetten M.S.M."/>
            <person name="Mascher T."/>
            <person name="Medema M.H."/>
            <person name="Devos D.P."/>
            <person name="Kaster A.-K."/>
            <person name="Ovreas L."/>
            <person name="Rohde M."/>
            <person name="Galperin M.Y."/>
            <person name="Jogler C."/>
        </authorList>
    </citation>
    <scope>NUCLEOTIDE SEQUENCE [LARGE SCALE GENOMIC DNA]</scope>
    <source>
        <strain evidence="2 3">Poly24</strain>
    </source>
</reference>
<dbReference type="RefSeq" id="WP_145097719.1">
    <property type="nucleotide sequence ID" value="NZ_CP036348.1"/>
</dbReference>
<proteinExistence type="predicted"/>
<keyword evidence="3" id="KW-1185">Reference proteome</keyword>
<feature type="signal peptide" evidence="1">
    <location>
        <begin position="1"/>
        <end position="39"/>
    </location>
</feature>
<dbReference type="Pfam" id="PF07586">
    <property type="entry name" value="HXXSHH"/>
    <property type="match status" value="1"/>
</dbReference>
<gene>
    <name evidence="2" type="ORF">Poly24_34440</name>
</gene>
<organism evidence="2 3">
    <name type="scientific">Rosistilla carotiformis</name>
    <dbReference type="NCBI Taxonomy" id="2528017"/>
    <lineage>
        <taxon>Bacteria</taxon>
        <taxon>Pseudomonadati</taxon>
        <taxon>Planctomycetota</taxon>
        <taxon>Planctomycetia</taxon>
        <taxon>Pirellulales</taxon>
        <taxon>Pirellulaceae</taxon>
        <taxon>Rosistilla</taxon>
    </lineage>
</organism>
<evidence type="ECO:0000313" key="3">
    <source>
        <dbReference type="Proteomes" id="UP000315082"/>
    </source>
</evidence>
<dbReference type="KEGG" id="rcf:Poly24_34440"/>